<evidence type="ECO:0000256" key="3">
    <source>
        <dbReference type="ARBA" id="ARBA00022884"/>
    </source>
</evidence>
<name>A0A1M4VYZ7_MARH1</name>
<dbReference type="PIRSF" id="PIRSF002122">
    <property type="entry name" value="RPS7p_RPS7a_RPS5e_RPS7o"/>
    <property type="match status" value="1"/>
</dbReference>
<dbReference type="InterPro" id="IPR000235">
    <property type="entry name" value="Ribosomal_uS7"/>
</dbReference>
<dbReference type="CDD" id="cd14869">
    <property type="entry name" value="uS7_Bacteria"/>
    <property type="match status" value="1"/>
</dbReference>
<reference evidence="10" key="1">
    <citation type="submission" date="2016-11" db="EMBL/GenBank/DDBJ databases">
        <authorList>
            <person name="Varghese N."/>
            <person name="Submissions S."/>
        </authorList>
    </citation>
    <scope>NUCLEOTIDE SEQUENCE [LARGE SCALE GENOMIC DNA]</scope>
    <source>
        <strain evidence="10">DSM 16785</strain>
    </source>
</reference>
<evidence type="ECO:0000256" key="6">
    <source>
        <dbReference type="ARBA" id="ARBA00044531"/>
    </source>
</evidence>
<dbReference type="GO" id="GO:0006412">
    <property type="term" value="P:translation"/>
    <property type="evidence" value="ECO:0007669"/>
    <property type="project" value="UniProtKB-UniRule"/>
</dbReference>
<dbReference type="HAMAP" id="MF_00480_B">
    <property type="entry name" value="Ribosomal_uS7_B"/>
    <property type="match status" value="1"/>
</dbReference>
<keyword evidence="3 7" id="KW-0694">RNA-binding</keyword>
<keyword evidence="4 7" id="KW-0689">Ribosomal protein</keyword>
<dbReference type="SUPFAM" id="SSF47973">
    <property type="entry name" value="Ribosomal protein S7"/>
    <property type="match status" value="1"/>
</dbReference>
<dbReference type="GO" id="GO:0000049">
    <property type="term" value="F:tRNA binding"/>
    <property type="evidence" value="ECO:0007669"/>
    <property type="project" value="UniProtKB-UniRule"/>
</dbReference>
<dbReference type="PROSITE" id="PS00052">
    <property type="entry name" value="RIBOSOMAL_S7"/>
    <property type="match status" value="1"/>
</dbReference>
<dbReference type="AlphaFoldDB" id="A0A1M4VYZ7"/>
<keyword evidence="2 7" id="KW-0699">rRNA-binding</keyword>
<dbReference type="GO" id="GO:0019843">
    <property type="term" value="F:rRNA binding"/>
    <property type="evidence" value="ECO:0007669"/>
    <property type="project" value="UniProtKB-UniRule"/>
</dbReference>
<comment type="subunit">
    <text evidence="7">Part of the 30S ribosomal subunit. Contacts proteins S9 and S11.</text>
</comment>
<organism evidence="10 11">
    <name type="scientific">Marinitoga hydrogenitolerans (strain DSM 16785 / JCM 12826 / AT1271)</name>
    <dbReference type="NCBI Taxonomy" id="1122195"/>
    <lineage>
        <taxon>Bacteria</taxon>
        <taxon>Thermotogati</taxon>
        <taxon>Thermotogota</taxon>
        <taxon>Thermotogae</taxon>
        <taxon>Petrotogales</taxon>
        <taxon>Petrotogaceae</taxon>
        <taxon>Marinitoga</taxon>
    </lineage>
</organism>
<proteinExistence type="inferred from homology"/>
<dbReference type="Gene3D" id="1.10.455.10">
    <property type="entry name" value="Ribosomal protein S7 domain"/>
    <property type="match status" value="1"/>
</dbReference>
<dbReference type="OrthoDB" id="9807653at2"/>
<dbReference type="GO" id="GO:0003735">
    <property type="term" value="F:structural constituent of ribosome"/>
    <property type="evidence" value="ECO:0007669"/>
    <property type="project" value="InterPro"/>
</dbReference>
<keyword evidence="5 7" id="KW-0687">Ribonucleoprotein</keyword>
<evidence type="ECO:0000256" key="2">
    <source>
        <dbReference type="ARBA" id="ARBA00022730"/>
    </source>
</evidence>
<evidence type="ECO:0000256" key="7">
    <source>
        <dbReference type="HAMAP-Rule" id="MF_00480"/>
    </source>
</evidence>
<dbReference type="InterPro" id="IPR023798">
    <property type="entry name" value="Ribosomal_uS7_dom"/>
</dbReference>
<accession>A0A1M4VYZ7</accession>
<dbReference type="Pfam" id="PF00177">
    <property type="entry name" value="Ribosomal_S7"/>
    <property type="match status" value="1"/>
</dbReference>
<dbReference type="PANTHER" id="PTHR11205">
    <property type="entry name" value="RIBOSOMAL PROTEIN S7"/>
    <property type="match status" value="1"/>
</dbReference>
<evidence type="ECO:0000313" key="10">
    <source>
        <dbReference type="EMBL" id="SHE74186.1"/>
    </source>
</evidence>
<protein>
    <recommendedName>
        <fullName evidence="6 7">Small ribosomal subunit protein uS7</fullName>
    </recommendedName>
</protein>
<keyword evidence="11" id="KW-1185">Reference proteome</keyword>
<comment type="caution">
    <text evidence="10">The sequence shown here is derived from an EMBL/GenBank/DDBJ whole genome shotgun (WGS) entry which is preliminary data.</text>
</comment>
<dbReference type="GO" id="GO:0015935">
    <property type="term" value="C:small ribosomal subunit"/>
    <property type="evidence" value="ECO:0007669"/>
    <property type="project" value="InterPro"/>
</dbReference>
<evidence type="ECO:0000256" key="4">
    <source>
        <dbReference type="ARBA" id="ARBA00022980"/>
    </source>
</evidence>
<evidence type="ECO:0000256" key="5">
    <source>
        <dbReference type="ARBA" id="ARBA00023274"/>
    </source>
</evidence>
<sequence>MRRRRAPKRPVTPDPIYNDTLVSKLVVRIMKDGKKTVAQSIVYSAFDIIKEKLEKDPLEVYHQAVENVRPLIEVRPRRVGGATYQVPFEVPEDRAISLALRWIVKAARDKSGRPMKEKLAQELIDAYNGVGAAVKKRDDVHKMAEANKAFAHYRW</sequence>
<dbReference type="Proteomes" id="UP000184334">
    <property type="component" value="Unassembled WGS sequence"/>
</dbReference>
<dbReference type="InterPro" id="IPR005717">
    <property type="entry name" value="Ribosomal_uS7_bac/org-type"/>
</dbReference>
<feature type="domain" description="Small ribosomal subunit protein uS7" evidence="9">
    <location>
        <begin position="1"/>
        <end position="148"/>
    </location>
</feature>
<comment type="function">
    <text evidence="7">One of the primary rRNA binding proteins, it binds directly to 16S rRNA where it nucleates assembly of the head domain of the 30S subunit. Is located at the subunit interface close to the decoding center, probably blocks exit of the E-site tRNA.</text>
</comment>
<dbReference type="EMBL" id="FQUI01000013">
    <property type="protein sequence ID" value="SHE74186.1"/>
    <property type="molecule type" value="Genomic_DNA"/>
</dbReference>
<comment type="similarity">
    <text evidence="1 7 8">Belongs to the universal ribosomal protein uS7 family.</text>
</comment>
<dbReference type="RefSeq" id="WP_072864155.1">
    <property type="nucleotide sequence ID" value="NZ_FQUI01000013.1"/>
</dbReference>
<evidence type="ECO:0000313" key="11">
    <source>
        <dbReference type="Proteomes" id="UP000184334"/>
    </source>
</evidence>
<dbReference type="NCBIfam" id="TIGR01029">
    <property type="entry name" value="rpsG_bact"/>
    <property type="match status" value="1"/>
</dbReference>
<keyword evidence="7" id="KW-0820">tRNA-binding</keyword>
<dbReference type="FunFam" id="1.10.455.10:FF:000001">
    <property type="entry name" value="30S ribosomal protein S7"/>
    <property type="match status" value="1"/>
</dbReference>
<dbReference type="STRING" id="1122195.SAMN02745164_01046"/>
<dbReference type="InterPro" id="IPR036823">
    <property type="entry name" value="Ribosomal_uS7_dom_sf"/>
</dbReference>
<evidence type="ECO:0000256" key="1">
    <source>
        <dbReference type="ARBA" id="ARBA00007151"/>
    </source>
</evidence>
<gene>
    <name evidence="7" type="primary">rpsG</name>
    <name evidence="10" type="ORF">SAMN02745164_01046</name>
</gene>
<dbReference type="InterPro" id="IPR020606">
    <property type="entry name" value="Ribosomal_uS7_CS"/>
</dbReference>
<evidence type="ECO:0000259" key="9">
    <source>
        <dbReference type="Pfam" id="PF00177"/>
    </source>
</evidence>
<evidence type="ECO:0000256" key="8">
    <source>
        <dbReference type="RuleBase" id="RU003619"/>
    </source>
</evidence>